<dbReference type="AlphaFoldDB" id="A0A367FXC3"/>
<dbReference type="InterPro" id="IPR000524">
    <property type="entry name" value="Tscrpt_reg_HTH_GntR"/>
</dbReference>
<dbReference type="EMBL" id="PSQG01000022">
    <property type="protein sequence ID" value="RCH42414.1"/>
    <property type="molecule type" value="Genomic_DNA"/>
</dbReference>
<dbReference type="PROSITE" id="PS50949">
    <property type="entry name" value="HTH_GNTR"/>
    <property type="match status" value="1"/>
</dbReference>
<organism evidence="5 6">
    <name type="scientific">Blautia obeum</name>
    <dbReference type="NCBI Taxonomy" id="40520"/>
    <lineage>
        <taxon>Bacteria</taxon>
        <taxon>Bacillati</taxon>
        <taxon>Bacillota</taxon>
        <taxon>Clostridia</taxon>
        <taxon>Lachnospirales</taxon>
        <taxon>Lachnospiraceae</taxon>
        <taxon>Blautia</taxon>
    </lineage>
</organism>
<dbReference type="Proteomes" id="UP000253208">
    <property type="component" value="Unassembled WGS sequence"/>
</dbReference>
<dbReference type="RefSeq" id="WP_015524662.1">
    <property type="nucleotide sequence ID" value="NZ_PSQG01000022.1"/>
</dbReference>
<comment type="caution">
    <text evidence="5">The sequence shown here is derived from an EMBL/GenBank/DDBJ whole genome shotgun (WGS) entry which is preliminary data.</text>
</comment>
<keyword evidence="1" id="KW-0805">Transcription regulation</keyword>
<dbReference type="SUPFAM" id="SSF46785">
    <property type="entry name" value="Winged helix' DNA-binding domain"/>
    <property type="match status" value="1"/>
</dbReference>
<dbReference type="Gene3D" id="1.10.10.10">
    <property type="entry name" value="Winged helix-like DNA-binding domain superfamily/Winged helix DNA-binding domain"/>
    <property type="match status" value="1"/>
</dbReference>
<proteinExistence type="predicted"/>
<keyword evidence="3" id="KW-0804">Transcription</keyword>
<evidence type="ECO:0000256" key="3">
    <source>
        <dbReference type="ARBA" id="ARBA00023163"/>
    </source>
</evidence>
<accession>A0A367FXC3</accession>
<dbReference type="SMART" id="SM00345">
    <property type="entry name" value="HTH_GNTR"/>
    <property type="match status" value="1"/>
</dbReference>
<protein>
    <submittedName>
        <fullName evidence="5">GntR family transcriptional regulator</fullName>
    </submittedName>
</protein>
<dbReference type="PANTHER" id="PTHR38445:SF9">
    <property type="entry name" value="HTH-TYPE TRANSCRIPTIONAL REPRESSOR YTRA"/>
    <property type="match status" value="1"/>
</dbReference>
<keyword evidence="2" id="KW-0238">DNA-binding</keyword>
<evidence type="ECO:0000259" key="4">
    <source>
        <dbReference type="PROSITE" id="PS50949"/>
    </source>
</evidence>
<evidence type="ECO:0000256" key="1">
    <source>
        <dbReference type="ARBA" id="ARBA00023015"/>
    </source>
</evidence>
<dbReference type="GO" id="GO:0003677">
    <property type="term" value="F:DNA binding"/>
    <property type="evidence" value="ECO:0007669"/>
    <property type="project" value="UniProtKB-KW"/>
</dbReference>
<evidence type="ECO:0000256" key="2">
    <source>
        <dbReference type="ARBA" id="ARBA00023125"/>
    </source>
</evidence>
<name>A0A367FXC3_9FIRM</name>
<feature type="domain" description="HTH gntR-type" evidence="4">
    <location>
        <begin position="10"/>
        <end position="78"/>
    </location>
</feature>
<evidence type="ECO:0000313" key="6">
    <source>
        <dbReference type="Proteomes" id="UP000253208"/>
    </source>
</evidence>
<dbReference type="Pfam" id="PF00392">
    <property type="entry name" value="GntR"/>
    <property type="match status" value="1"/>
</dbReference>
<gene>
    <name evidence="5" type="ORF">C4886_14105</name>
</gene>
<dbReference type="PANTHER" id="PTHR38445">
    <property type="entry name" value="HTH-TYPE TRANSCRIPTIONAL REPRESSOR YTRA"/>
    <property type="match status" value="1"/>
</dbReference>
<dbReference type="CDD" id="cd07377">
    <property type="entry name" value="WHTH_GntR"/>
    <property type="match status" value="1"/>
</dbReference>
<dbReference type="GO" id="GO:0003700">
    <property type="term" value="F:DNA-binding transcription factor activity"/>
    <property type="evidence" value="ECO:0007669"/>
    <property type="project" value="InterPro"/>
</dbReference>
<evidence type="ECO:0000313" key="5">
    <source>
        <dbReference type="EMBL" id="RCH42414.1"/>
    </source>
</evidence>
<dbReference type="InterPro" id="IPR036388">
    <property type="entry name" value="WH-like_DNA-bd_sf"/>
</dbReference>
<sequence length="124" mass="14057">MLFLDYQDRRPIYEQIVEKFRMLILSGAVEPSSKMPSVRQLAVELSINPNTIQRAYMELEQQGLICPVKGKGSFVTDSSRIRQIGMEETLSELKKITEKGMALGVGEEEMIGVIRLCYKEGNND</sequence>
<reference evidence="5 6" key="1">
    <citation type="submission" date="2018-02" db="EMBL/GenBank/DDBJ databases">
        <title>Complete genome sequencing of Faecalibacterium prausnitzii strains isolated from the human gut.</title>
        <authorList>
            <person name="Fitzgerald B.C."/>
            <person name="Shkoporov A.N."/>
            <person name="Ross P.R."/>
            <person name="Hill C."/>
        </authorList>
    </citation>
    <scope>NUCLEOTIDE SEQUENCE [LARGE SCALE GENOMIC DNA]</scope>
    <source>
        <strain evidence="5 6">APC942/31-1</strain>
    </source>
</reference>
<dbReference type="InterPro" id="IPR036390">
    <property type="entry name" value="WH_DNA-bd_sf"/>
</dbReference>